<comment type="caution">
    <text evidence="2">The sequence shown here is derived from an EMBL/GenBank/DDBJ whole genome shotgun (WGS) entry which is preliminary data.</text>
</comment>
<proteinExistence type="predicted"/>
<organism evidence="2 3">
    <name type="scientific">Novosphingobium mangrovi</name>
    <name type="common">ex Hu et al. 2023</name>
    <dbReference type="NCBI Taxonomy" id="2930094"/>
    <lineage>
        <taxon>Bacteria</taxon>
        <taxon>Pseudomonadati</taxon>
        <taxon>Pseudomonadota</taxon>
        <taxon>Alphaproteobacteria</taxon>
        <taxon>Sphingomonadales</taxon>
        <taxon>Sphingomonadaceae</taxon>
        <taxon>Novosphingobium</taxon>
    </lineage>
</organism>
<evidence type="ECO:0000259" key="1">
    <source>
        <dbReference type="Pfam" id="PF07883"/>
    </source>
</evidence>
<dbReference type="Pfam" id="PF07883">
    <property type="entry name" value="Cupin_2"/>
    <property type="match status" value="1"/>
</dbReference>
<dbReference type="InterPro" id="IPR011051">
    <property type="entry name" value="RmlC_Cupin_sf"/>
</dbReference>
<name>A0ABT0AD70_9SPHN</name>
<gene>
    <name evidence="2" type="ORF">MTR65_10640</name>
</gene>
<dbReference type="SUPFAM" id="SSF51182">
    <property type="entry name" value="RmlC-like cupins"/>
    <property type="match status" value="1"/>
</dbReference>
<dbReference type="Proteomes" id="UP001162802">
    <property type="component" value="Unassembled WGS sequence"/>
</dbReference>
<protein>
    <submittedName>
        <fullName evidence="2">Cupin domain-containing protein</fullName>
    </submittedName>
</protein>
<dbReference type="InterPro" id="IPR013096">
    <property type="entry name" value="Cupin_2"/>
</dbReference>
<reference evidence="2" key="1">
    <citation type="submission" date="2022-03" db="EMBL/GenBank/DDBJ databases">
        <title>Identification of a novel bacterium isolated from mangrove sediments.</title>
        <authorList>
            <person name="Pan X."/>
        </authorList>
    </citation>
    <scope>NUCLEOTIDE SEQUENCE</scope>
    <source>
        <strain evidence="2">B2637</strain>
    </source>
</reference>
<dbReference type="RefSeq" id="WP_243799949.1">
    <property type="nucleotide sequence ID" value="NZ_JALHAT010000016.1"/>
</dbReference>
<accession>A0ABT0AD70</accession>
<feature type="domain" description="Cupin type-2" evidence="1">
    <location>
        <begin position="62"/>
        <end position="112"/>
    </location>
</feature>
<dbReference type="EMBL" id="JALHAT010000016">
    <property type="protein sequence ID" value="MCJ1961140.1"/>
    <property type="molecule type" value="Genomic_DNA"/>
</dbReference>
<dbReference type="Gene3D" id="2.60.120.10">
    <property type="entry name" value="Jelly Rolls"/>
    <property type="match status" value="1"/>
</dbReference>
<keyword evidence="3" id="KW-1185">Reference proteome</keyword>
<evidence type="ECO:0000313" key="2">
    <source>
        <dbReference type="EMBL" id="MCJ1961140.1"/>
    </source>
</evidence>
<evidence type="ECO:0000313" key="3">
    <source>
        <dbReference type="Proteomes" id="UP001162802"/>
    </source>
</evidence>
<sequence length="135" mass="14830">MTRLVRELGRTPVHLGPGGHVEALPAFTGTMDWYAAYARRTQADGPDGRLVALHCLDADWDSWEMHPCGDEVVVCLAGELTLIRESPEGSHVRETLRPGDYVIIPSGVWHTADIARLATALFITTGHGTQHRPRP</sequence>
<dbReference type="InterPro" id="IPR014710">
    <property type="entry name" value="RmlC-like_jellyroll"/>
</dbReference>